<dbReference type="NCBIfam" id="TIGR00527">
    <property type="entry name" value="gcvH"/>
    <property type="match status" value="1"/>
</dbReference>
<dbReference type="HAMAP" id="MF_00272">
    <property type="entry name" value="GcvH"/>
    <property type="match status" value="1"/>
</dbReference>
<proteinExistence type="inferred from homology"/>
<evidence type="ECO:0000256" key="3">
    <source>
        <dbReference type="ARBA" id="ARBA00022946"/>
    </source>
</evidence>
<dbReference type="Pfam" id="PF01597">
    <property type="entry name" value="GCV_H"/>
    <property type="match status" value="1"/>
</dbReference>
<dbReference type="GO" id="GO:0005960">
    <property type="term" value="C:glycine cleavage complex"/>
    <property type="evidence" value="ECO:0007669"/>
    <property type="project" value="UniProtKB-UniRule"/>
</dbReference>
<dbReference type="EMBL" id="OB661267">
    <property type="protein sequence ID" value="CAD7227803.1"/>
    <property type="molecule type" value="Genomic_DNA"/>
</dbReference>
<sequence length="110" mass="11862">MVGTVGISNHAQEALGDVVFAQLPDPGMRINAGDECGALESVKAASELYTPVTGEVVEKNSKVESDPGLINKSCYNEGWLFKIKVAEESELKALLNEEQYKDFLKATASK</sequence>
<dbReference type="InterPro" id="IPR011053">
    <property type="entry name" value="Single_hybrid_motif"/>
</dbReference>
<name>A0A7R8WED7_9CRUS</name>
<dbReference type="CDD" id="cd06848">
    <property type="entry name" value="GCS_H"/>
    <property type="match status" value="1"/>
</dbReference>
<accession>A0A7R8WED7</accession>
<comment type="subcellular location">
    <subcellularLocation>
        <location evidence="4">Mitochondrion</location>
    </subcellularLocation>
</comment>
<dbReference type="PANTHER" id="PTHR11715">
    <property type="entry name" value="GLYCINE CLEAVAGE SYSTEM H PROTEIN"/>
    <property type="match status" value="1"/>
</dbReference>
<keyword evidence="4" id="KW-0496">Mitochondrion</keyword>
<keyword evidence="2 4" id="KW-0450">Lipoyl</keyword>
<evidence type="ECO:0000313" key="5">
    <source>
        <dbReference type="EMBL" id="CAD7227803.1"/>
    </source>
</evidence>
<dbReference type="InterPro" id="IPR017453">
    <property type="entry name" value="GCV_H_sub"/>
</dbReference>
<protein>
    <recommendedName>
        <fullName evidence="4">Glycine cleavage system H protein</fullName>
    </recommendedName>
</protein>
<dbReference type="SUPFAM" id="SSF51230">
    <property type="entry name" value="Single hybrid motif"/>
    <property type="match status" value="1"/>
</dbReference>
<dbReference type="InterPro" id="IPR002930">
    <property type="entry name" value="GCV_H"/>
</dbReference>
<dbReference type="InterPro" id="IPR003016">
    <property type="entry name" value="2-oxoA_DH_lipoyl-BS"/>
</dbReference>
<dbReference type="GO" id="GO:0005739">
    <property type="term" value="C:mitochondrion"/>
    <property type="evidence" value="ECO:0007669"/>
    <property type="project" value="UniProtKB-SubCell"/>
</dbReference>
<evidence type="ECO:0000256" key="1">
    <source>
        <dbReference type="ARBA" id="ARBA00009249"/>
    </source>
</evidence>
<comment type="similarity">
    <text evidence="1 4">Belongs to the GcvH family.</text>
</comment>
<comment type="function">
    <text evidence="4">The H protein shuttles the methylamine group of glycine from the P protein to the T protein.</text>
</comment>
<evidence type="ECO:0000256" key="4">
    <source>
        <dbReference type="RuleBase" id="RU364055"/>
    </source>
</evidence>
<dbReference type="InterPro" id="IPR033753">
    <property type="entry name" value="GCV_H/Fam206"/>
</dbReference>
<keyword evidence="3 4" id="KW-0809">Transit peptide</keyword>
<dbReference type="Gene3D" id="2.40.50.100">
    <property type="match status" value="1"/>
</dbReference>
<dbReference type="GO" id="GO:0009249">
    <property type="term" value="P:protein lipoylation"/>
    <property type="evidence" value="ECO:0007669"/>
    <property type="project" value="TreeGrafter"/>
</dbReference>
<gene>
    <name evidence="5" type="ORF">CTOB1V02_LOCUS5700</name>
</gene>
<dbReference type="OrthoDB" id="10264154at2759"/>
<evidence type="ECO:0000256" key="2">
    <source>
        <dbReference type="ARBA" id="ARBA00022823"/>
    </source>
</evidence>
<dbReference type="GO" id="GO:0019464">
    <property type="term" value="P:glycine decarboxylation via glycine cleavage system"/>
    <property type="evidence" value="ECO:0007669"/>
    <property type="project" value="UniProtKB-UniRule"/>
</dbReference>
<dbReference type="AlphaFoldDB" id="A0A7R8WED7"/>
<dbReference type="PROSITE" id="PS00189">
    <property type="entry name" value="LIPOYL"/>
    <property type="match status" value="1"/>
</dbReference>
<organism evidence="5">
    <name type="scientific">Cyprideis torosa</name>
    <dbReference type="NCBI Taxonomy" id="163714"/>
    <lineage>
        <taxon>Eukaryota</taxon>
        <taxon>Metazoa</taxon>
        <taxon>Ecdysozoa</taxon>
        <taxon>Arthropoda</taxon>
        <taxon>Crustacea</taxon>
        <taxon>Oligostraca</taxon>
        <taxon>Ostracoda</taxon>
        <taxon>Podocopa</taxon>
        <taxon>Podocopida</taxon>
        <taxon>Cytherocopina</taxon>
        <taxon>Cytheroidea</taxon>
        <taxon>Cytherideidae</taxon>
        <taxon>Cyprideis</taxon>
    </lineage>
</organism>
<dbReference type="NCBIfam" id="NF002270">
    <property type="entry name" value="PRK01202.1"/>
    <property type="match status" value="1"/>
</dbReference>
<dbReference type="PANTHER" id="PTHR11715:SF3">
    <property type="entry name" value="GLYCINE CLEAVAGE SYSTEM H PROTEIN-RELATED"/>
    <property type="match status" value="1"/>
</dbReference>
<comment type="cofactor">
    <cofactor evidence="4">
        <name>(R)-lipoate</name>
        <dbReference type="ChEBI" id="CHEBI:83088"/>
    </cofactor>
    <text evidence="4">Binds 1 lipoyl cofactor covalently.</text>
</comment>
<dbReference type="PROSITE" id="PS50968">
    <property type="entry name" value="BIOTINYL_LIPOYL"/>
    <property type="match status" value="1"/>
</dbReference>
<reference evidence="5" key="1">
    <citation type="submission" date="2020-11" db="EMBL/GenBank/DDBJ databases">
        <authorList>
            <person name="Tran Van P."/>
        </authorList>
    </citation>
    <scope>NUCLEOTIDE SEQUENCE</scope>
</reference>
<dbReference type="InterPro" id="IPR000089">
    <property type="entry name" value="Biotin_lipoyl"/>
</dbReference>
<comment type="subunit">
    <text evidence="4">The glycine cleavage system is composed of four proteins: P, T, L and H.</text>
</comment>